<keyword evidence="1 4" id="KW-0479">Metal-binding</keyword>
<dbReference type="InterPro" id="IPR013083">
    <property type="entry name" value="Znf_RING/FYVE/PHD"/>
</dbReference>
<dbReference type="GO" id="GO:0000795">
    <property type="term" value="C:synaptonemal complex"/>
    <property type="evidence" value="ECO:0007669"/>
    <property type="project" value="InterPro"/>
</dbReference>
<protein>
    <recommendedName>
        <fullName evidence="7">RING-type domain-containing protein</fullName>
    </recommendedName>
</protein>
<evidence type="ECO:0000256" key="3">
    <source>
        <dbReference type="ARBA" id="ARBA00023254"/>
    </source>
</evidence>
<dbReference type="InterPro" id="IPR042123">
    <property type="entry name" value="Zip3/RNF212-like"/>
</dbReference>
<evidence type="ECO:0000256" key="4">
    <source>
        <dbReference type="PROSITE-ProRule" id="PRU00175"/>
    </source>
</evidence>
<dbReference type="STRING" id="7266.A0A3B0K2M9"/>
<dbReference type="GO" id="GO:0007129">
    <property type="term" value="P:homologous chromosome pairing at meiosis"/>
    <property type="evidence" value="ECO:0007669"/>
    <property type="project" value="TreeGrafter"/>
</dbReference>
<dbReference type="OMA" id="SKLWIHC"/>
<keyword evidence="1 4" id="KW-0863">Zinc-finger</keyword>
<dbReference type="AlphaFoldDB" id="A0A3B0K2M9"/>
<name>A0A3B0K2M9_DROGU</name>
<organism evidence="8 9">
    <name type="scientific">Drosophila guanche</name>
    <name type="common">Fruit fly</name>
    <dbReference type="NCBI Taxonomy" id="7266"/>
    <lineage>
        <taxon>Eukaryota</taxon>
        <taxon>Metazoa</taxon>
        <taxon>Ecdysozoa</taxon>
        <taxon>Arthropoda</taxon>
        <taxon>Hexapoda</taxon>
        <taxon>Insecta</taxon>
        <taxon>Pterygota</taxon>
        <taxon>Neoptera</taxon>
        <taxon>Endopterygota</taxon>
        <taxon>Diptera</taxon>
        <taxon>Brachycera</taxon>
        <taxon>Muscomorpha</taxon>
        <taxon>Ephydroidea</taxon>
        <taxon>Drosophilidae</taxon>
        <taxon>Drosophila</taxon>
        <taxon>Sophophora</taxon>
    </lineage>
</organism>
<dbReference type="SUPFAM" id="SSF57850">
    <property type="entry name" value="RING/U-box"/>
    <property type="match status" value="1"/>
</dbReference>
<evidence type="ECO:0000256" key="1">
    <source>
        <dbReference type="ARBA" id="ARBA00022771"/>
    </source>
</evidence>
<evidence type="ECO:0000256" key="6">
    <source>
        <dbReference type="SAM" id="MobiDB-lite"/>
    </source>
</evidence>
<evidence type="ECO:0000313" key="9">
    <source>
        <dbReference type="Proteomes" id="UP000268350"/>
    </source>
</evidence>
<gene>
    <name evidence="8" type="ORF">DGUA_6G009210</name>
</gene>
<evidence type="ECO:0000259" key="7">
    <source>
        <dbReference type="PROSITE" id="PS50089"/>
    </source>
</evidence>
<dbReference type="EMBL" id="OUUW01000011">
    <property type="protein sequence ID" value="SPP86912.1"/>
    <property type="molecule type" value="Genomic_DNA"/>
</dbReference>
<keyword evidence="5" id="KW-0175">Coiled coil</keyword>
<feature type="region of interest" description="Disordered" evidence="6">
    <location>
        <begin position="189"/>
        <end position="225"/>
    </location>
</feature>
<evidence type="ECO:0000313" key="8">
    <source>
        <dbReference type="EMBL" id="SPP86912.1"/>
    </source>
</evidence>
<proteinExistence type="predicted"/>
<dbReference type="PROSITE" id="PS50089">
    <property type="entry name" value="ZF_RING_2"/>
    <property type="match status" value="1"/>
</dbReference>
<dbReference type="Proteomes" id="UP000268350">
    <property type="component" value="Unassembled WGS sequence"/>
</dbReference>
<dbReference type="OrthoDB" id="7841769at2759"/>
<feature type="domain" description="RING-type" evidence="7">
    <location>
        <begin position="33"/>
        <end position="81"/>
    </location>
</feature>
<dbReference type="GO" id="GO:0016925">
    <property type="term" value="P:protein sumoylation"/>
    <property type="evidence" value="ECO:0007669"/>
    <property type="project" value="TreeGrafter"/>
</dbReference>
<evidence type="ECO:0000256" key="2">
    <source>
        <dbReference type="ARBA" id="ARBA00022833"/>
    </source>
</evidence>
<keyword evidence="9" id="KW-1185">Reference proteome</keyword>
<dbReference type="PANTHER" id="PTHR22663">
    <property type="entry name" value="RING FINGER PROTEIN NARYA-RELATED"/>
    <property type="match status" value="1"/>
</dbReference>
<dbReference type="InterPro" id="IPR001841">
    <property type="entry name" value="Znf_RING"/>
</dbReference>
<reference evidence="9" key="1">
    <citation type="submission" date="2018-01" db="EMBL/GenBank/DDBJ databases">
        <authorList>
            <person name="Alioto T."/>
            <person name="Alioto T."/>
        </authorList>
    </citation>
    <scope>NUCLEOTIDE SEQUENCE [LARGE SCALE GENOMIC DNA]</scope>
</reference>
<dbReference type="Gene3D" id="3.30.40.10">
    <property type="entry name" value="Zinc/RING finger domain, C3HC4 (zinc finger)"/>
    <property type="match status" value="1"/>
</dbReference>
<dbReference type="Pfam" id="PF14634">
    <property type="entry name" value="zf-RING_5"/>
    <property type="match status" value="1"/>
</dbReference>
<dbReference type="PANTHER" id="PTHR22663:SF17">
    <property type="entry name" value="RING FINGER PROTEIN NARYA-RELATED"/>
    <property type="match status" value="1"/>
</dbReference>
<feature type="coiled-coil region" evidence="5">
    <location>
        <begin position="113"/>
        <end position="148"/>
    </location>
</feature>
<keyword evidence="2" id="KW-0862">Zinc</keyword>
<evidence type="ECO:0000256" key="5">
    <source>
        <dbReference type="SAM" id="Coils"/>
    </source>
</evidence>
<keyword evidence="3" id="KW-0469">Meiosis</keyword>
<dbReference type="GO" id="GO:0007131">
    <property type="term" value="P:reciprocal meiotic recombination"/>
    <property type="evidence" value="ECO:0007669"/>
    <property type="project" value="InterPro"/>
</dbReference>
<sequence>MSRHSHSPKVCAEGAVVASSLPETESHKLWIHCNRCFEQFALKRHVFFLLACQHVSCEKCVKSCLGRTPSDALIYTCPICHKSVRGRQVNNAMPNNLKQMFHPEPWNLALDHIEKFQRTNQKHFDKYKEKKEKELDKLDKDIQLAKSVCQQHFRVQQMLLVERRKLAIRVRQIKLQVVKKREAERFYISQRRRSKEDRPGSTLGSRASPSFRKPVPPPQSMQATIDAANRRQQITSFLQDSNNSFDL</sequence>
<dbReference type="GO" id="GO:0008270">
    <property type="term" value="F:zinc ion binding"/>
    <property type="evidence" value="ECO:0007669"/>
    <property type="project" value="UniProtKB-KW"/>
</dbReference>
<accession>A0A3B0K2M9</accession>
<dbReference type="GO" id="GO:0019789">
    <property type="term" value="F:SUMO transferase activity"/>
    <property type="evidence" value="ECO:0007669"/>
    <property type="project" value="InterPro"/>
</dbReference>